<dbReference type="Gene3D" id="3.30.40.10">
    <property type="entry name" value="Zinc/RING finger domain, C3HC4 (zinc finger)"/>
    <property type="match status" value="1"/>
</dbReference>
<dbReference type="GO" id="GO:0008270">
    <property type="term" value="F:zinc ion binding"/>
    <property type="evidence" value="ECO:0007669"/>
    <property type="project" value="UniProtKB-KW"/>
</dbReference>
<reference evidence="5 6" key="1">
    <citation type="journal article" date="2018" name="Sci. Rep.">
        <title>Genomic signatures of local adaptation to the degree of environmental predictability in rotifers.</title>
        <authorList>
            <person name="Franch-Gras L."/>
            <person name="Hahn C."/>
            <person name="Garcia-Roger E.M."/>
            <person name="Carmona M.J."/>
            <person name="Serra M."/>
            <person name="Gomez A."/>
        </authorList>
    </citation>
    <scope>NUCLEOTIDE SEQUENCE [LARGE SCALE GENOMIC DNA]</scope>
    <source>
        <strain evidence="5">HYR1</strain>
    </source>
</reference>
<dbReference type="PROSITE" id="PS50089">
    <property type="entry name" value="ZF_RING_2"/>
    <property type="match status" value="1"/>
</dbReference>
<evidence type="ECO:0000313" key="5">
    <source>
        <dbReference type="EMBL" id="RNA38602.1"/>
    </source>
</evidence>
<evidence type="ECO:0000313" key="6">
    <source>
        <dbReference type="Proteomes" id="UP000276133"/>
    </source>
</evidence>
<dbReference type="Proteomes" id="UP000276133">
    <property type="component" value="Unassembled WGS sequence"/>
</dbReference>
<sequence length="452" mass="52769">MLSNQLTLTCPICHKEYESPVILPCGESICSKCANPSGFLSDNFLCKLCNSVHQIPENGFQQNKALIKVIESSKEAVSERKVEKRLRCFLEIEAAWDFLRKSFENCKENIKDSVRQIINDIEIVADLKCNQINQLRDDLIEKVLNYERDCLENYTNYNTEYYEFVNELKPFESNKEKYVKNNFLAAQTIKSQLGIEIQKFKSRISNFEIFSFKKNPIPVDPRTLGFIYEHHIDPIRLSEFIRIDFSQQLDGSSELRQNLRIKNYIMTSYGIDITTYSNSMLYKLVLQVHDFSQCQRCFELELSENQWNYEIEANEGMIALSVGNKLIGFDYNLKEISRTNLVSPTKSILNQIVVVDRDDGSYVKDVKIDQNLDIVRVNNENVMVVFNKDLKVISFLDFDGNRRDERSLDEFPSEKTEIIQGSTLRAIQNNLNRYDDWLCVWREGMWDDECSS</sequence>
<dbReference type="EMBL" id="REGN01000848">
    <property type="protein sequence ID" value="RNA38602.1"/>
    <property type="molecule type" value="Genomic_DNA"/>
</dbReference>
<keyword evidence="2" id="KW-0862">Zinc</keyword>
<evidence type="ECO:0000256" key="2">
    <source>
        <dbReference type="ARBA" id="ARBA00022833"/>
    </source>
</evidence>
<dbReference type="OrthoDB" id="6156957at2759"/>
<dbReference type="InterPro" id="IPR001841">
    <property type="entry name" value="Znf_RING"/>
</dbReference>
<dbReference type="SUPFAM" id="SSF57850">
    <property type="entry name" value="RING/U-box"/>
    <property type="match status" value="1"/>
</dbReference>
<evidence type="ECO:0000256" key="3">
    <source>
        <dbReference type="PROSITE-ProRule" id="PRU00175"/>
    </source>
</evidence>
<evidence type="ECO:0000256" key="1">
    <source>
        <dbReference type="ARBA" id="ARBA00022771"/>
    </source>
</evidence>
<evidence type="ECO:0000259" key="4">
    <source>
        <dbReference type="PROSITE" id="PS50089"/>
    </source>
</evidence>
<keyword evidence="1 3" id="KW-0863">Zinc-finger</keyword>
<feature type="domain" description="RING-type" evidence="4">
    <location>
        <begin position="10"/>
        <end position="50"/>
    </location>
</feature>
<dbReference type="AlphaFoldDB" id="A0A3M7SSD5"/>
<organism evidence="5 6">
    <name type="scientific">Brachionus plicatilis</name>
    <name type="common">Marine rotifer</name>
    <name type="synonym">Brachionus muelleri</name>
    <dbReference type="NCBI Taxonomy" id="10195"/>
    <lineage>
        <taxon>Eukaryota</taxon>
        <taxon>Metazoa</taxon>
        <taxon>Spiralia</taxon>
        <taxon>Gnathifera</taxon>
        <taxon>Rotifera</taxon>
        <taxon>Eurotatoria</taxon>
        <taxon>Monogononta</taxon>
        <taxon>Pseudotrocha</taxon>
        <taxon>Ploima</taxon>
        <taxon>Brachionidae</taxon>
        <taxon>Brachionus</taxon>
    </lineage>
</organism>
<protein>
    <submittedName>
        <fullName evidence="5">Tripartite motif-containing 13</fullName>
    </submittedName>
</protein>
<proteinExistence type="predicted"/>
<dbReference type="InterPro" id="IPR013083">
    <property type="entry name" value="Znf_RING/FYVE/PHD"/>
</dbReference>
<keyword evidence="1 3" id="KW-0479">Metal-binding</keyword>
<dbReference type="STRING" id="10195.A0A3M7SSD5"/>
<gene>
    <name evidence="5" type="ORF">BpHYR1_053942</name>
</gene>
<comment type="caution">
    <text evidence="5">The sequence shown here is derived from an EMBL/GenBank/DDBJ whole genome shotgun (WGS) entry which is preliminary data.</text>
</comment>
<name>A0A3M7SSD5_BRAPC</name>
<keyword evidence="6" id="KW-1185">Reference proteome</keyword>
<accession>A0A3M7SSD5</accession>
<dbReference type="CDD" id="cd16449">
    <property type="entry name" value="RING-HC"/>
    <property type="match status" value="1"/>
</dbReference>